<keyword evidence="11" id="KW-1185">Reference proteome</keyword>
<dbReference type="PRINTS" id="PR00747">
    <property type="entry name" value="GLYHDRLASE47"/>
</dbReference>
<keyword evidence="5 8" id="KW-1015">Disulfide bond</keyword>
<dbReference type="GO" id="GO:0005975">
    <property type="term" value="P:carbohydrate metabolic process"/>
    <property type="evidence" value="ECO:0007669"/>
    <property type="project" value="InterPro"/>
</dbReference>
<keyword evidence="7" id="KW-0479">Metal-binding</keyword>
<gene>
    <name evidence="10" type="ORF">LX32DRAFT_559648</name>
</gene>
<dbReference type="SUPFAM" id="SSF48225">
    <property type="entry name" value="Seven-hairpin glycosidases"/>
    <property type="match status" value="1"/>
</dbReference>
<comment type="cofactor">
    <cofactor evidence="1 7">
        <name>Ca(2+)</name>
        <dbReference type="ChEBI" id="CHEBI:29108"/>
    </cofactor>
</comment>
<comment type="similarity">
    <text evidence="3 9">Belongs to the glycosyl hydrolase 47 family.</text>
</comment>
<evidence type="ECO:0000256" key="2">
    <source>
        <dbReference type="ARBA" id="ARBA00004922"/>
    </source>
</evidence>
<dbReference type="GO" id="GO:0005783">
    <property type="term" value="C:endoplasmic reticulum"/>
    <property type="evidence" value="ECO:0007669"/>
    <property type="project" value="TreeGrafter"/>
</dbReference>
<comment type="caution">
    <text evidence="10">The sequence shown here is derived from an EMBL/GenBank/DDBJ whole genome shotgun (WGS) entry which is preliminary data.</text>
</comment>
<comment type="pathway">
    <text evidence="2">Protein modification; protein glycosylation.</text>
</comment>
<evidence type="ECO:0000256" key="4">
    <source>
        <dbReference type="ARBA" id="ARBA00022801"/>
    </source>
</evidence>
<dbReference type="GO" id="GO:0016020">
    <property type="term" value="C:membrane"/>
    <property type="evidence" value="ECO:0007669"/>
    <property type="project" value="InterPro"/>
</dbReference>
<dbReference type="EMBL" id="MU842856">
    <property type="protein sequence ID" value="KAK2030047.1"/>
    <property type="molecule type" value="Genomic_DNA"/>
</dbReference>
<dbReference type="Gene3D" id="1.50.10.10">
    <property type="match status" value="1"/>
</dbReference>
<feature type="active site" evidence="6">
    <location>
        <position position="496"/>
    </location>
</feature>
<protein>
    <recommendedName>
        <fullName evidence="9">alpha-1,2-Mannosidase</fullName>
        <ecNumber evidence="9">3.2.1.-</ecNumber>
    </recommendedName>
</protein>
<dbReference type="GO" id="GO:0036503">
    <property type="term" value="P:ERAD pathway"/>
    <property type="evidence" value="ECO:0007669"/>
    <property type="project" value="UniProtKB-ARBA"/>
</dbReference>
<evidence type="ECO:0000256" key="1">
    <source>
        <dbReference type="ARBA" id="ARBA00001913"/>
    </source>
</evidence>
<dbReference type="InterPro" id="IPR050749">
    <property type="entry name" value="Glycosyl_Hydrolase_47"/>
</dbReference>
<keyword evidence="4 9" id="KW-0378">Hydrolase</keyword>
<feature type="active site" description="Proton donor" evidence="6">
    <location>
        <position position="445"/>
    </location>
</feature>
<dbReference type="FunFam" id="1.50.10.10:FF:000037">
    <property type="entry name" value="alpha-1,2-Mannosidase"/>
    <property type="match status" value="1"/>
</dbReference>
<dbReference type="InterPro" id="IPR036026">
    <property type="entry name" value="Seven-hairpin_glycosidases"/>
</dbReference>
<evidence type="ECO:0000256" key="3">
    <source>
        <dbReference type="ARBA" id="ARBA00007658"/>
    </source>
</evidence>
<dbReference type="InterPro" id="IPR012341">
    <property type="entry name" value="6hp_glycosidase-like_sf"/>
</dbReference>
<feature type="active site" description="Proton donor" evidence="6">
    <location>
        <position position="330"/>
    </location>
</feature>
<evidence type="ECO:0000256" key="6">
    <source>
        <dbReference type="PIRSR" id="PIRSR601382-1"/>
    </source>
</evidence>
<keyword evidence="7" id="KW-0106">Calcium</keyword>
<dbReference type="EC" id="3.2.1.-" evidence="9"/>
<dbReference type="Pfam" id="PF01532">
    <property type="entry name" value="Glyco_hydro_47"/>
    <property type="match status" value="1"/>
</dbReference>
<sequence>MASFLHRWTRVRSLVLTVLAVVSLIYIIDTVWLHPRTESAMLEKYMNIDNVPPPPVQPKSAFDWSTVPVKYPPPTPLTLVPVAAPGQPSLPPVQHRFPSESISASRVREARRREVRRLFLKNWASYKEFAWMKDALKPISATATDQFSGWAATLVDSLDTLWIMGLKAEFDEAVAAVATIDFSQASSNRVNTFETNIRYLGGLMAAYDLSRRPVLLAKAVELGNLLYGAFDTEYRMPVDFINFADAKAGKGLVPEGSVVSASPGTLSLEMTRLSQLTGDPKYYDAAARVMDLFHNGQQNTKLPGLWPMYVSMSNRDVTSGSIFSIAGNADSLYEYLPKMMALLGTREPKYQAMTENFLKAANKSLFFRPMLPGEENVLISGNVNINGDGDPVLDPESEHLGCFIGGAYALAGRLLGREEWVTVGGRLALGCYYAYQAMPTGMMPERYNMIPCDRRDGCKWDEGKWDAGKKLRREYKEHLPKGFTTAKDPRYILRPEAIESIFVLYRITGDRGFQDAAWEMWKAVSNGTLVDRGNAAVLDVTRKKDPLPKEDYMESFWLAETLKYFYLVFSPPDLISLDDYVLNTEAHPFKRRR</sequence>
<evidence type="ECO:0000256" key="8">
    <source>
        <dbReference type="PIRSR" id="PIRSR601382-3"/>
    </source>
</evidence>
<organism evidence="10 11">
    <name type="scientific">Colletotrichum zoysiae</name>
    <dbReference type="NCBI Taxonomy" id="1216348"/>
    <lineage>
        <taxon>Eukaryota</taxon>
        <taxon>Fungi</taxon>
        <taxon>Dikarya</taxon>
        <taxon>Ascomycota</taxon>
        <taxon>Pezizomycotina</taxon>
        <taxon>Sordariomycetes</taxon>
        <taxon>Hypocreomycetidae</taxon>
        <taxon>Glomerellales</taxon>
        <taxon>Glomerellaceae</taxon>
        <taxon>Colletotrichum</taxon>
        <taxon>Colletotrichum graminicola species complex</taxon>
    </lineage>
</organism>
<feature type="active site" description="Proton donor" evidence="6">
    <location>
        <position position="194"/>
    </location>
</feature>
<evidence type="ECO:0000256" key="9">
    <source>
        <dbReference type="RuleBase" id="RU361193"/>
    </source>
</evidence>
<name>A0AAD9HKN6_9PEZI</name>
<proteinExistence type="inferred from homology"/>
<dbReference type="PANTHER" id="PTHR11742:SF29">
    <property type="entry name" value="ALPHA-1,2-MANNOSIDASE"/>
    <property type="match status" value="1"/>
</dbReference>
<feature type="disulfide bond" evidence="8">
    <location>
        <begin position="402"/>
        <end position="431"/>
    </location>
</feature>
<feature type="binding site" evidence="7">
    <location>
        <position position="584"/>
    </location>
    <ligand>
        <name>Ca(2+)</name>
        <dbReference type="ChEBI" id="CHEBI:29108"/>
    </ligand>
</feature>
<evidence type="ECO:0000256" key="7">
    <source>
        <dbReference type="PIRSR" id="PIRSR601382-2"/>
    </source>
</evidence>
<evidence type="ECO:0000256" key="5">
    <source>
        <dbReference type="ARBA" id="ARBA00023157"/>
    </source>
</evidence>
<dbReference type="Proteomes" id="UP001232148">
    <property type="component" value="Unassembled WGS sequence"/>
</dbReference>
<dbReference type="AlphaFoldDB" id="A0AAD9HKN6"/>
<reference evidence="10" key="1">
    <citation type="submission" date="2021-06" db="EMBL/GenBank/DDBJ databases">
        <title>Comparative genomics, transcriptomics and evolutionary studies reveal genomic signatures of adaptation to plant cell wall in hemibiotrophic fungi.</title>
        <authorList>
            <consortium name="DOE Joint Genome Institute"/>
            <person name="Baroncelli R."/>
            <person name="Diaz J.F."/>
            <person name="Benocci T."/>
            <person name="Peng M."/>
            <person name="Battaglia E."/>
            <person name="Haridas S."/>
            <person name="Andreopoulos W."/>
            <person name="Labutti K."/>
            <person name="Pangilinan J."/>
            <person name="Floch G.L."/>
            <person name="Makela M.R."/>
            <person name="Henrissat B."/>
            <person name="Grigoriev I.V."/>
            <person name="Crouch J.A."/>
            <person name="De Vries R.P."/>
            <person name="Sukno S.A."/>
            <person name="Thon M.R."/>
        </authorList>
    </citation>
    <scope>NUCLEOTIDE SEQUENCE</scope>
    <source>
        <strain evidence="10">MAFF235873</strain>
    </source>
</reference>
<accession>A0AAD9HKN6</accession>
<evidence type="ECO:0000313" key="10">
    <source>
        <dbReference type="EMBL" id="KAK2030047.1"/>
    </source>
</evidence>
<dbReference type="PANTHER" id="PTHR11742">
    <property type="entry name" value="MANNOSYL-OLIGOSACCHARIDE ALPHA-1,2-MANNOSIDASE-RELATED"/>
    <property type="match status" value="1"/>
</dbReference>
<keyword evidence="9" id="KW-0326">Glycosidase</keyword>
<dbReference type="GO" id="GO:0005509">
    <property type="term" value="F:calcium ion binding"/>
    <property type="evidence" value="ECO:0007669"/>
    <property type="project" value="InterPro"/>
</dbReference>
<evidence type="ECO:0000313" key="11">
    <source>
        <dbReference type="Proteomes" id="UP001232148"/>
    </source>
</evidence>
<dbReference type="GO" id="GO:0004571">
    <property type="term" value="F:mannosyl-oligosaccharide 1,2-alpha-mannosidase activity"/>
    <property type="evidence" value="ECO:0007669"/>
    <property type="project" value="InterPro"/>
</dbReference>
<dbReference type="InterPro" id="IPR001382">
    <property type="entry name" value="Glyco_hydro_47"/>
</dbReference>